<comment type="caution">
    <text evidence="5">The sequence shown here is derived from an EMBL/GenBank/DDBJ whole genome shotgun (WGS) entry which is preliminary data.</text>
</comment>
<comment type="similarity">
    <text evidence="1">Belongs to the chaperonin (HSP60) family.</text>
</comment>
<keyword evidence="2" id="KW-0547">Nucleotide-binding</keyword>
<keyword evidence="4" id="KW-0143">Chaperone</keyword>
<reference evidence="5 6" key="1">
    <citation type="journal article" date="2018" name="Mol. Plant">
        <title>The genome of Artemisia annua provides insight into the evolution of Asteraceae family and artemisinin biosynthesis.</title>
        <authorList>
            <person name="Shen Q."/>
            <person name="Zhang L."/>
            <person name="Liao Z."/>
            <person name="Wang S."/>
            <person name="Yan T."/>
            <person name="Shi P."/>
            <person name="Liu M."/>
            <person name="Fu X."/>
            <person name="Pan Q."/>
            <person name="Wang Y."/>
            <person name="Lv Z."/>
            <person name="Lu X."/>
            <person name="Zhang F."/>
            <person name="Jiang W."/>
            <person name="Ma Y."/>
            <person name="Chen M."/>
            <person name="Hao X."/>
            <person name="Li L."/>
            <person name="Tang Y."/>
            <person name="Lv G."/>
            <person name="Zhou Y."/>
            <person name="Sun X."/>
            <person name="Brodelius P.E."/>
            <person name="Rose J.K.C."/>
            <person name="Tang K."/>
        </authorList>
    </citation>
    <scope>NUCLEOTIDE SEQUENCE [LARGE SCALE GENOMIC DNA]</scope>
    <source>
        <strain evidence="6">cv. Huhao1</strain>
        <tissue evidence="5">Leaf</tissue>
    </source>
</reference>
<dbReference type="AlphaFoldDB" id="A0A2U1PJ18"/>
<dbReference type="InterPro" id="IPR027413">
    <property type="entry name" value="GROEL-like_equatorial_sf"/>
</dbReference>
<dbReference type="InterPro" id="IPR001844">
    <property type="entry name" value="Cpn60/GroEL"/>
</dbReference>
<dbReference type="Proteomes" id="UP000245207">
    <property type="component" value="Unassembled WGS sequence"/>
</dbReference>
<evidence type="ECO:0000256" key="4">
    <source>
        <dbReference type="ARBA" id="ARBA00023186"/>
    </source>
</evidence>
<evidence type="ECO:0000256" key="1">
    <source>
        <dbReference type="ARBA" id="ARBA00006607"/>
    </source>
</evidence>
<evidence type="ECO:0000256" key="3">
    <source>
        <dbReference type="ARBA" id="ARBA00022840"/>
    </source>
</evidence>
<organism evidence="5 6">
    <name type="scientific">Artemisia annua</name>
    <name type="common">Sweet wormwood</name>
    <dbReference type="NCBI Taxonomy" id="35608"/>
    <lineage>
        <taxon>Eukaryota</taxon>
        <taxon>Viridiplantae</taxon>
        <taxon>Streptophyta</taxon>
        <taxon>Embryophyta</taxon>
        <taxon>Tracheophyta</taxon>
        <taxon>Spermatophyta</taxon>
        <taxon>Magnoliopsida</taxon>
        <taxon>eudicotyledons</taxon>
        <taxon>Gunneridae</taxon>
        <taxon>Pentapetalae</taxon>
        <taxon>asterids</taxon>
        <taxon>campanulids</taxon>
        <taxon>Asterales</taxon>
        <taxon>Asteraceae</taxon>
        <taxon>Asteroideae</taxon>
        <taxon>Anthemideae</taxon>
        <taxon>Artemisiinae</taxon>
        <taxon>Artemisia</taxon>
    </lineage>
</organism>
<accession>A0A2U1PJ18</accession>
<dbReference type="SUPFAM" id="SSF48592">
    <property type="entry name" value="GroEL equatorial domain-like"/>
    <property type="match status" value="1"/>
</dbReference>
<dbReference type="SMR" id="A0A2U1PJ18"/>
<dbReference type="GO" id="GO:0140662">
    <property type="term" value="F:ATP-dependent protein folding chaperone"/>
    <property type="evidence" value="ECO:0007669"/>
    <property type="project" value="InterPro"/>
</dbReference>
<dbReference type="STRING" id="35608.A0A2U1PJ18"/>
<keyword evidence="6" id="KW-1185">Reference proteome</keyword>
<keyword evidence="3" id="KW-0067">ATP-binding</keyword>
<name>A0A2U1PJ18_ARTAN</name>
<evidence type="ECO:0000313" key="5">
    <source>
        <dbReference type="EMBL" id="PWA85748.1"/>
    </source>
</evidence>
<dbReference type="GO" id="GO:0005524">
    <property type="term" value="F:ATP binding"/>
    <property type="evidence" value="ECO:0007669"/>
    <property type="project" value="UniProtKB-KW"/>
</dbReference>
<dbReference type="EMBL" id="PKPP01001090">
    <property type="protein sequence ID" value="PWA85748.1"/>
    <property type="molecule type" value="Genomic_DNA"/>
</dbReference>
<sequence>MDLRGTTLASFVNQQLQFTGVNKLADLVGVTLGPKWCNVVLESKYGPPKIVNDCVTVSKEFELEDLVENIRAKLQQPSMEEGQFEVLVSSIGGLGCQIWWEAFLIVVGRRSTWNNGGLGIGYTN</sequence>
<proteinExistence type="inferred from homology"/>
<dbReference type="GO" id="GO:0042026">
    <property type="term" value="P:protein refolding"/>
    <property type="evidence" value="ECO:0007669"/>
    <property type="project" value="InterPro"/>
</dbReference>
<evidence type="ECO:0000256" key="2">
    <source>
        <dbReference type="ARBA" id="ARBA00022741"/>
    </source>
</evidence>
<dbReference type="InterPro" id="IPR017998">
    <property type="entry name" value="Chaperone_TCP-1"/>
</dbReference>
<evidence type="ECO:0000313" key="6">
    <source>
        <dbReference type="Proteomes" id="UP000245207"/>
    </source>
</evidence>
<dbReference type="Gene3D" id="1.10.560.10">
    <property type="entry name" value="GroEL-like equatorial domain"/>
    <property type="match status" value="1"/>
</dbReference>
<dbReference type="PRINTS" id="PR00304">
    <property type="entry name" value="TCOMPLEXTCP1"/>
</dbReference>
<dbReference type="OrthoDB" id="1723571at2759"/>
<gene>
    <name evidence="5" type="ORF">CTI12_AA145470</name>
</gene>
<protein>
    <submittedName>
        <fullName evidence="5">GloEL protein:chaperonin, 60kDa</fullName>
    </submittedName>
</protein>
<dbReference type="PANTHER" id="PTHR45633">
    <property type="entry name" value="60 KDA HEAT SHOCK PROTEIN, MITOCHONDRIAL"/>
    <property type="match status" value="1"/>
</dbReference>